<dbReference type="VEuPathDB" id="TriTrypDB:ECC02_000373"/>
<dbReference type="EMBL" id="PRFC01000839">
    <property type="protein sequence ID" value="PWU83734.1"/>
    <property type="molecule type" value="Genomic_DNA"/>
</dbReference>
<dbReference type="PANTHER" id="PTHR23084">
    <property type="entry name" value="PHOSPHATIDYLINOSITOL-4-PHOSPHATE 5-KINASE RELATED"/>
    <property type="match status" value="1"/>
</dbReference>
<accession>A0A2V2UID5</accession>
<dbReference type="VEuPathDB" id="TriTrypDB:TcCLB.511633.70"/>
<dbReference type="VEuPathDB" id="TriTrypDB:TCDM_11204"/>
<evidence type="ECO:0000313" key="3">
    <source>
        <dbReference type="Proteomes" id="UP000246078"/>
    </source>
</evidence>
<evidence type="ECO:0000256" key="1">
    <source>
        <dbReference type="ARBA" id="ARBA00022737"/>
    </source>
</evidence>
<dbReference type="VEuPathDB" id="TriTrypDB:TCSYLVIO_004804"/>
<organism evidence="2 3">
    <name type="scientific">Trypanosoma cruzi</name>
    <dbReference type="NCBI Taxonomy" id="5693"/>
    <lineage>
        <taxon>Eukaryota</taxon>
        <taxon>Discoba</taxon>
        <taxon>Euglenozoa</taxon>
        <taxon>Kinetoplastea</taxon>
        <taxon>Metakinetoplastina</taxon>
        <taxon>Trypanosomatida</taxon>
        <taxon>Trypanosomatidae</taxon>
        <taxon>Trypanosoma</taxon>
        <taxon>Schizotrypanum</taxon>
    </lineage>
</organism>
<dbReference type="VEuPathDB" id="TriTrypDB:TcCL_NonESM02895"/>
<evidence type="ECO:0000313" key="2">
    <source>
        <dbReference type="EMBL" id="PWU83734.1"/>
    </source>
</evidence>
<dbReference type="SUPFAM" id="SSF82185">
    <property type="entry name" value="Histone H3 K4-specific methyltransferase SET7/9 N-terminal domain"/>
    <property type="match status" value="1"/>
</dbReference>
<dbReference type="PANTHER" id="PTHR23084:SF263">
    <property type="entry name" value="MORN REPEAT-CONTAINING PROTEIN 1"/>
    <property type="match status" value="1"/>
</dbReference>
<comment type="caution">
    <text evidence="2">The sequence shown here is derived from an EMBL/GenBank/DDBJ whole genome shotgun (WGS) entry which is preliminary data.</text>
</comment>
<name>A0A2V2UID5_TRYCR</name>
<dbReference type="Proteomes" id="UP000246078">
    <property type="component" value="Unassembled WGS sequence"/>
</dbReference>
<sequence length="310" mass="34627">MNFEREDLSYCEHQGVPLQSEPTRIDFDEGYYVGTVDEEGHMAGYGKAFWTSGDTYVGEWLDDTMNGRGVYTWADGDCYEGEYKNGLQDGFGVLKDATGVYTGEWVDDMRQGIGKMEYVGGSVYEGEWIANMRHGQGKLTEETGVTYHGEFVQNEKEGKGVMTNAEGDVYEGEFARGKPNGKGTYIWADGAKYVGSFRDGLKHGQGCEWMANGDWVAGVFVNGEHDQRQAVHKAVVTDDVHQNDQIDLADVKFLDVNFLRMLSEGKFPSEEKKYSNYSNTTGGVTGSMDDTPRGMATQVAVYRWPKAWHI</sequence>
<proteinExistence type="predicted"/>
<reference evidence="2 3" key="1">
    <citation type="journal article" date="2018" name="Microb. Genom.">
        <title>Expanding an expanded genome: long-read sequencing of Trypanosoma cruzi.</title>
        <authorList>
            <person name="Berna L."/>
            <person name="Rodriguez M."/>
            <person name="Chiribao M.L."/>
            <person name="Parodi-Talice A."/>
            <person name="Pita S."/>
            <person name="Rijo G."/>
            <person name="Alvarez-Valin F."/>
            <person name="Robello C."/>
        </authorList>
    </citation>
    <scope>NUCLEOTIDE SEQUENCE [LARGE SCALE GENOMIC DNA]</scope>
    <source>
        <strain evidence="2 3">TCC</strain>
    </source>
</reference>
<dbReference type="VEuPathDB" id="TriTrypDB:TcBrA4_0014580"/>
<dbReference type="VEuPathDB" id="TriTrypDB:C4B63_14g248"/>
<gene>
    <name evidence="2" type="ORF">C3747_839g12</name>
</gene>
<dbReference type="VEuPathDB" id="TriTrypDB:Tc_MARK_472"/>
<dbReference type="InterPro" id="IPR003409">
    <property type="entry name" value="MORN"/>
</dbReference>
<protein>
    <submittedName>
        <fullName evidence="2">MORN repeat-containing protein 1</fullName>
    </submittedName>
</protein>
<dbReference type="VEuPathDB" id="TriTrypDB:C3747_839g12"/>
<dbReference type="VEuPathDB" id="TriTrypDB:BCY84_10684"/>
<dbReference type="Gene3D" id="2.20.110.10">
    <property type="entry name" value="Histone H3 K4-specific methyltransferase SET7/9 N-terminal domain"/>
    <property type="match status" value="3"/>
</dbReference>
<dbReference type="VEuPathDB" id="TriTrypDB:TcG_08097"/>
<dbReference type="AlphaFoldDB" id="A0A2V2UID5"/>
<dbReference type="Pfam" id="PF02493">
    <property type="entry name" value="MORN"/>
    <property type="match status" value="8"/>
</dbReference>
<keyword evidence="1" id="KW-0677">Repeat</keyword>
<dbReference type="SMART" id="SM00698">
    <property type="entry name" value="MORN"/>
    <property type="match status" value="7"/>
</dbReference>